<feature type="domain" description="Nitroreductase" evidence="3">
    <location>
        <begin position="62"/>
        <end position="149"/>
    </location>
</feature>
<keyword evidence="2" id="KW-0560">Oxidoreductase</keyword>
<dbReference type="InterPro" id="IPR000415">
    <property type="entry name" value="Nitroreductase-like"/>
</dbReference>
<gene>
    <name evidence="4" type="ORF">CROST_044570</name>
</gene>
<comment type="similarity">
    <text evidence="1">Belongs to the nitroreductase family.</text>
</comment>
<evidence type="ECO:0000313" key="4">
    <source>
        <dbReference type="EMBL" id="URZ13691.1"/>
    </source>
</evidence>
<protein>
    <recommendedName>
        <fullName evidence="3">Nitroreductase domain-containing protein</fullName>
    </recommendedName>
</protein>
<reference evidence="4 5" key="1">
    <citation type="submission" date="2022-04" db="EMBL/GenBank/DDBJ databases">
        <title>Genome sequence of C. roseum typestrain.</title>
        <authorList>
            <person name="Poehlein A."/>
            <person name="Schoch T."/>
            <person name="Duerre P."/>
            <person name="Daniel R."/>
        </authorList>
    </citation>
    <scope>NUCLEOTIDE SEQUENCE [LARGE SCALE GENOMIC DNA]</scope>
    <source>
        <strain evidence="4 5">DSM 7320</strain>
    </source>
</reference>
<dbReference type="STRING" id="84029.CROST_21500"/>
<dbReference type="Gene3D" id="3.40.109.10">
    <property type="entry name" value="NADH Oxidase"/>
    <property type="match status" value="1"/>
</dbReference>
<dbReference type="EMBL" id="CP096983">
    <property type="protein sequence ID" value="URZ13691.1"/>
    <property type="molecule type" value="Genomic_DNA"/>
</dbReference>
<feature type="domain" description="Nitroreductase" evidence="3">
    <location>
        <begin position="5"/>
        <end position="59"/>
    </location>
</feature>
<evidence type="ECO:0000313" key="5">
    <source>
        <dbReference type="Proteomes" id="UP000190951"/>
    </source>
</evidence>
<proteinExistence type="inferred from homology"/>
<dbReference type="AlphaFoldDB" id="A0A1S8M9Y2"/>
<sequence length="172" mass="19591">MIDLLKTRRSIRKYMDKEIEKEKINTILKAALLAPTSMGKRSWEFITVTDRNLIEKLSTARKMGSQFLKGAPLVIVVVGNPEVTDAYIEDASIASTLIQVTTHSIGLGSCWCQVRNRDRNENETTEDFIKALLNIPENLKVECMIGIGYPDEKRPAYTDENLPYNKLHNNKY</sequence>
<evidence type="ECO:0000256" key="1">
    <source>
        <dbReference type="ARBA" id="ARBA00007118"/>
    </source>
</evidence>
<name>A0A1S8M9Y2_9CLOT</name>
<dbReference type="SUPFAM" id="SSF55469">
    <property type="entry name" value="FMN-dependent nitroreductase-like"/>
    <property type="match status" value="1"/>
</dbReference>
<dbReference type="KEGG" id="crw:CROST_044570"/>
<dbReference type="PANTHER" id="PTHR43673:SF10">
    <property type="entry name" value="NADH DEHYDROGENASE_NAD(P)H NITROREDUCTASE XCC3605-RELATED"/>
    <property type="match status" value="1"/>
</dbReference>
<accession>A0A1S8M9Y2</accession>
<dbReference type="Pfam" id="PF00881">
    <property type="entry name" value="Nitroreductase"/>
    <property type="match status" value="2"/>
</dbReference>
<dbReference type="Proteomes" id="UP000190951">
    <property type="component" value="Chromosome"/>
</dbReference>
<organism evidence="4 5">
    <name type="scientific">Clostridium felsineum</name>
    <dbReference type="NCBI Taxonomy" id="36839"/>
    <lineage>
        <taxon>Bacteria</taxon>
        <taxon>Bacillati</taxon>
        <taxon>Bacillota</taxon>
        <taxon>Clostridia</taxon>
        <taxon>Eubacteriales</taxon>
        <taxon>Clostridiaceae</taxon>
        <taxon>Clostridium</taxon>
    </lineage>
</organism>
<dbReference type="RefSeq" id="WP_077833614.1">
    <property type="nucleotide sequence ID" value="NZ_CP096983.1"/>
</dbReference>
<keyword evidence="5" id="KW-1185">Reference proteome</keyword>
<evidence type="ECO:0000259" key="3">
    <source>
        <dbReference type="Pfam" id="PF00881"/>
    </source>
</evidence>
<dbReference type="InterPro" id="IPR029479">
    <property type="entry name" value="Nitroreductase"/>
</dbReference>
<dbReference type="PANTHER" id="PTHR43673">
    <property type="entry name" value="NAD(P)H NITROREDUCTASE YDGI-RELATED"/>
    <property type="match status" value="1"/>
</dbReference>
<dbReference type="GO" id="GO:0016491">
    <property type="term" value="F:oxidoreductase activity"/>
    <property type="evidence" value="ECO:0007669"/>
    <property type="project" value="UniProtKB-KW"/>
</dbReference>
<evidence type="ECO:0000256" key="2">
    <source>
        <dbReference type="ARBA" id="ARBA00023002"/>
    </source>
</evidence>
<dbReference type="CDD" id="cd02151">
    <property type="entry name" value="nitroreductase"/>
    <property type="match status" value="1"/>
</dbReference>